<feature type="transmembrane region" description="Helical" evidence="2">
    <location>
        <begin position="77"/>
        <end position="98"/>
    </location>
</feature>
<feature type="domain" description="GGDEF" evidence="3">
    <location>
        <begin position="273"/>
        <end position="405"/>
    </location>
</feature>
<dbReference type="GO" id="GO:0052621">
    <property type="term" value="F:diguanylate cyclase activity"/>
    <property type="evidence" value="ECO:0007669"/>
    <property type="project" value="TreeGrafter"/>
</dbReference>
<feature type="transmembrane region" description="Helical" evidence="2">
    <location>
        <begin position="181"/>
        <end position="200"/>
    </location>
</feature>
<dbReference type="PROSITE" id="PS50887">
    <property type="entry name" value="GGDEF"/>
    <property type="match status" value="1"/>
</dbReference>
<organism evidence="4 5">
    <name type="scientific">Nocardia brasiliensis</name>
    <dbReference type="NCBI Taxonomy" id="37326"/>
    <lineage>
        <taxon>Bacteria</taxon>
        <taxon>Bacillati</taxon>
        <taxon>Actinomycetota</taxon>
        <taxon>Actinomycetes</taxon>
        <taxon>Mycobacteriales</taxon>
        <taxon>Nocardiaceae</taxon>
        <taxon>Nocardia</taxon>
    </lineage>
</organism>
<keyword evidence="2" id="KW-0812">Transmembrane</keyword>
<protein>
    <submittedName>
        <fullName evidence="4">Diguanylate cyclase</fullName>
    </submittedName>
</protein>
<gene>
    <name evidence="4" type="ORF">F5X71_07705</name>
</gene>
<dbReference type="PANTHER" id="PTHR45138:SF9">
    <property type="entry name" value="DIGUANYLATE CYCLASE DGCM-RELATED"/>
    <property type="match status" value="1"/>
</dbReference>
<feature type="region of interest" description="Disordered" evidence="1">
    <location>
        <begin position="403"/>
        <end position="424"/>
    </location>
</feature>
<dbReference type="AlphaFoldDB" id="A0A6G9XMS2"/>
<proteinExistence type="predicted"/>
<accession>A0A6G9XMS2</accession>
<feature type="transmembrane region" description="Helical" evidence="2">
    <location>
        <begin position="156"/>
        <end position="174"/>
    </location>
</feature>
<dbReference type="CDD" id="cd01949">
    <property type="entry name" value="GGDEF"/>
    <property type="match status" value="1"/>
</dbReference>
<dbReference type="PANTHER" id="PTHR45138">
    <property type="entry name" value="REGULATORY COMPONENTS OF SENSORY TRANSDUCTION SYSTEM"/>
    <property type="match status" value="1"/>
</dbReference>
<dbReference type="InterPro" id="IPR050469">
    <property type="entry name" value="Diguanylate_Cyclase"/>
</dbReference>
<dbReference type="Proteomes" id="UP000501705">
    <property type="component" value="Chromosome"/>
</dbReference>
<evidence type="ECO:0000313" key="4">
    <source>
        <dbReference type="EMBL" id="QIS02215.1"/>
    </source>
</evidence>
<dbReference type="SMART" id="SM00267">
    <property type="entry name" value="GGDEF"/>
    <property type="match status" value="1"/>
</dbReference>
<reference evidence="4 5" key="1">
    <citation type="journal article" date="2019" name="ACS Chem. Biol.">
        <title>Identification and Mobilization of a Cryptic Antibiotic Biosynthesis Gene Locus from a Human-Pathogenic Nocardia Isolate.</title>
        <authorList>
            <person name="Herisse M."/>
            <person name="Ishida K."/>
            <person name="Porter J.L."/>
            <person name="Howden B."/>
            <person name="Hertweck C."/>
            <person name="Stinear T.P."/>
            <person name="Pidot S.J."/>
        </authorList>
    </citation>
    <scope>NUCLEOTIDE SEQUENCE [LARGE SCALE GENOMIC DNA]</scope>
    <source>
        <strain evidence="4 5">AUSMDU00024985</strain>
    </source>
</reference>
<dbReference type="GO" id="GO:0005886">
    <property type="term" value="C:plasma membrane"/>
    <property type="evidence" value="ECO:0007669"/>
    <property type="project" value="TreeGrafter"/>
</dbReference>
<evidence type="ECO:0000256" key="1">
    <source>
        <dbReference type="SAM" id="MobiDB-lite"/>
    </source>
</evidence>
<dbReference type="InterPro" id="IPR043128">
    <property type="entry name" value="Rev_trsase/Diguanyl_cyclase"/>
</dbReference>
<dbReference type="NCBIfam" id="TIGR00254">
    <property type="entry name" value="GGDEF"/>
    <property type="match status" value="1"/>
</dbReference>
<keyword evidence="2" id="KW-1133">Transmembrane helix</keyword>
<dbReference type="Gene3D" id="3.30.70.270">
    <property type="match status" value="1"/>
</dbReference>
<dbReference type="GO" id="GO:1902201">
    <property type="term" value="P:negative regulation of bacterial-type flagellum-dependent cell motility"/>
    <property type="evidence" value="ECO:0007669"/>
    <property type="project" value="TreeGrafter"/>
</dbReference>
<dbReference type="EMBL" id="CP046171">
    <property type="protein sequence ID" value="QIS02215.1"/>
    <property type="molecule type" value="Genomic_DNA"/>
</dbReference>
<name>A0A6G9XMS2_NOCBR</name>
<dbReference type="InterPro" id="IPR000160">
    <property type="entry name" value="GGDEF_dom"/>
</dbReference>
<dbReference type="InterPro" id="IPR029787">
    <property type="entry name" value="Nucleotide_cyclase"/>
</dbReference>
<dbReference type="GO" id="GO:0043709">
    <property type="term" value="P:cell adhesion involved in single-species biofilm formation"/>
    <property type="evidence" value="ECO:0007669"/>
    <property type="project" value="TreeGrafter"/>
</dbReference>
<dbReference type="SUPFAM" id="SSF55073">
    <property type="entry name" value="Nucleotide cyclase"/>
    <property type="match status" value="1"/>
</dbReference>
<sequence>MGTDNSSWKKVTEQLLSSYSAVALSTVQRRTAGPPNKAVVLMADSRTLMRSWWHDRAGYDWLVDVLGLHSALRSVRAMIGAGGAVMCLVTAVSLVSNIGPRNAFFAVGCWLIVGLTALWALRWWLFPWPSRVEALLWCAGADLAITFGALAAEHRVYGALVSTLMVVVGMFVIFQGPLILGLHICWSLLSGLVLVVLLVTDDPVHTGVAAGDVRLAVAIMLILVALNVVGLPTVQFCHWLWRQHALLDPLTMLLNRRGLDYHLSYVFRSDTTEYAYMATLDLDRFKDVNDTFGHSFGDEVLVRTAERLRSAADPDAIVARTGGEEFVVLGRLRDEPLVAVAERLRGAIETMPGLPVAVTASVGASLCPIAGLRDPMVARHTLHRCDFAMYEAKRMGGNTVAIEEPESTADADSRQHFSRTIGRS</sequence>
<evidence type="ECO:0000259" key="3">
    <source>
        <dbReference type="PROSITE" id="PS50887"/>
    </source>
</evidence>
<evidence type="ECO:0000313" key="5">
    <source>
        <dbReference type="Proteomes" id="UP000501705"/>
    </source>
</evidence>
<evidence type="ECO:0000256" key="2">
    <source>
        <dbReference type="SAM" id="Phobius"/>
    </source>
</evidence>
<dbReference type="Pfam" id="PF00990">
    <property type="entry name" value="GGDEF"/>
    <property type="match status" value="1"/>
</dbReference>
<keyword evidence="2" id="KW-0472">Membrane</keyword>
<feature type="transmembrane region" description="Helical" evidence="2">
    <location>
        <begin position="215"/>
        <end position="241"/>
    </location>
</feature>
<dbReference type="RefSeq" id="WP_167461318.1">
    <property type="nucleotide sequence ID" value="NZ_CP046171.1"/>
</dbReference>
<feature type="transmembrane region" description="Helical" evidence="2">
    <location>
        <begin position="104"/>
        <end position="125"/>
    </location>
</feature>